<evidence type="ECO:0000256" key="1">
    <source>
        <dbReference type="SAM" id="MobiDB-lite"/>
    </source>
</evidence>
<accession>A0ABV4NKB2</accession>
<evidence type="ECO:0000313" key="3">
    <source>
        <dbReference type="Proteomes" id="UP001569414"/>
    </source>
</evidence>
<dbReference type="Proteomes" id="UP001569414">
    <property type="component" value="Unassembled WGS sequence"/>
</dbReference>
<sequence>MKLIIDNPSSTEEEVDASGEHSMQLLSLSTALAELYKHKWSDNCNYPSYEDLVSSVQLEN</sequence>
<evidence type="ECO:0000313" key="2">
    <source>
        <dbReference type="EMBL" id="MFA0789715.1"/>
    </source>
</evidence>
<proteinExistence type="predicted"/>
<organism evidence="2 3">
    <name type="scientific">Microbulbifer echini</name>
    <dbReference type="NCBI Taxonomy" id="1529067"/>
    <lineage>
        <taxon>Bacteria</taxon>
        <taxon>Pseudomonadati</taxon>
        <taxon>Pseudomonadota</taxon>
        <taxon>Gammaproteobacteria</taxon>
        <taxon>Cellvibrionales</taxon>
        <taxon>Microbulbiferaceae</taxon>
        <taxon>Microbulbifer</taxon>
    </lineage>
</organism>
<reference evidence="2 3" key="1">
    <citation type="submission" date="2024-08" db="EMBL/GenBank/DDBJ databases">
        <authorList>
            <person name="Ishaq N."/>
        </authorList>
    </citation>
    <scope>NUCLEOTIDE SEQUENCE [LARGE SCALE GENOMIC DNA]</scope>
    <source>
        <strain evidence="2 3">JCM 30400</strain>
    </source>
</reference>
<name>A0ABV4NKB2_9GAMM</name>
<dbReference type="EMBL" id="JBGMEL010000003">
    <property type="protein sequence ID" value="MFA0789715.1"/>
    <property type="molecule type" value="Genomic_DNA"/>
</dbReference>
<keyword evidence="3" id="KW-1185">Reference proteome</keyword>
<feature type="region of interest" description="Disordered" evidence="1">
    <location>
        <begin position="1"/>
        <end position="20"/>
    </location>
</feature>
<protein>
    <submittedName>
        <fullName evidence="2">Uncharacterized protein</fullName>
    </submittedName>
</protein>
<comment type="caution">
    <text evidence="2">The sequence shown here is derived from an EMBL/GenBank/DDBJ whole genome shotgun (WGS) entry which is preliminary data.</text>
</comment>
<gene>
    <name evidence="2" type="ORF">ACCI51_04095</name>
</gene>
<dbReference type="RefSeq" id="WP_371842696.1">
    <property type="nucleotide sequence ID" value="NZ_JBGMEL010000003.1"/>
</dbReference>